<feature type="compositionally biased region" description="Basic and acidic residues" evidence="10">
    <location>
        <begin position="550"/>
        <end position="565"/>
    </location>
</feature>
<dbReference type="PANTHER" id="PTHR10625:SF10">
    <property type="entry name" value="HISTONE DEACETYLASE HDAC1"/>
    <property type="match status" value="1"/>
</dbReference>
<keyword evidence="5" id="KW-0156">Chromatin regulator</keyword>
<dbReference type="Pfam" id="PF00850">
    <property type="entry name" value="Hist_deacetyl"/>
    <property type="match status" value="1"/>
</dbReference>
<keyword evidence="7" id="KW-0804">Transcription</keyword>
<feature type="compositionally biased region" description="Acidic residues" evidence="10">
    <location>
        <begin position="693"/>
        <end position="710"/>
    </location>
</feature>
<dbReference type="GO" id="GO:0032221">
    <property type="term" value="C:Rpd3S complex"/>
    <property type="evidence" value="ECO:0007669"/>
    <property type="project" value="UniProtKB-ARBA"/>
</dbReference>
<dbReference type="SUPFAM" id="SSF52768">
    <property type="entry name" value="Arginase/deacetylase"/>
    <property type="match status" value="1"/>
</dbReference>
<evidence type="ECO:0000256" key="2">
    <source>
        <dbReference type="ARBA" id="ARBA00012111"/>
    </source>
</evidence>
<dbReference type="InterPro" id="IPR023696">
    <property type="entry name" value="Ureohydrolase_dom_sf"/>
</dbReference>
<evidence type="ECO:0000256" key="8">
    <source>
        <dbReference type="ARBA" id="ARBA00023242"/>
    </source>
</evidence>
<evidence type="ECO:0000313" key="12">
    <source>
        <dbReference type="EMBL" id="KAJ2006084.1"/>
    </source>
</evidence>
<evidence type="ECO:0000256" key="3">
    <source>
        <dbReference type="ARBA" id="ARBA00022491"/>
    </source>
</evidence>
<sequence>MKPHRIRMTHNLVMSYELYKKMSIYRAAPATCQEMTQFHSDDYVDFLHRVTPENASQFQRELSKYNFEEDCPVFDGMFDLFSLSAGSSMEGAARLNRGLSDICINWSGGLHHAKKCEASGFCYINDIVLAILELLRHHQRVLYIDIDVHHGDGVEEAFYTTDRVMTCSFHKYGEFFPGTGDLRDIGEAKGKYYAVNFPLRDGIDDVSYQSVFKPVVRSIMEWYQPDAVVLQCGTDSLAGDKLGCFNLSMDGHAECVRFVKDFNLPTLVLGGGGYTIRNVSRVWAYETGILVGTEMDRKLPMNDYMDYYAPEYTLSVPAYNVENSNSPEYLERIKNQVLQNLERTRFAPSVQMQDVPRDVDRDTVDEDALDPDERMPEATRDQHVVPDTEMYEADSMGMQDFSRDNTKVINEETNSLPAASSDDVEMADASAHRSPDGLSEPKDAANLPNTPLASNINMEVEGAESTAGAANTGPSTAASVAVKSETVESSSLADDEGIKISEISDKQSLLESTPAPSTAETEDVTKAAGALNLDGPGLEPISELDAEPELEPKTEAKPESGKESENVPAVADDISEHAELVADGSLPVELAMAAETTVEPANVADLANAVTTGEFAPAETKADAPSIAVDVQLASSGSTASSTDSKTTPKPGPGAAGSGLLASADQGKRQLPSSALPAPALKAVWNIKAGDKEDGEATEDDDEDGEIRDS</sequence>
<dbReference type="InterPro" id="IPR000286">
    <property type="entry name" value="HDACs"/>
</dbReference>
<evidence type="ECO:0000313" key="13">
    <source>
        <dbReference type="Proteomes" id="UP001150907"/>
    </source>
</evidence>
<dbReference type="Gene3D" id="3.40.800.20">
    <property type="entry name" value="Histone deacetylase domain"/>
    <property type="match status" value="1"/>
</dbReference>
<feature type="domain" description="Histone deacetylase" evidence="11">
    <location>
        <begin position="1"/>
        <end position="288"/>
    </location>
</feature>
<dbReference type="Proteomes" id="UP001150907">
    <property type="component" value="Unassembled WGS sequence"/>
</dbReference>
<dbReference type="FunFam" id="3.40.800.20:FF:000001">
    <property type="entry name" value="Histone deacetylase"/>
    <property type="match status" value="1"/>
</dbReference>
<dbReference type="EC" id="3.5.1.98" evidence="2"/>
<evidence type="ECO:0000256" key="5">
    <source>
        <dbReference type="ARBA" id="ARBA00022853"/>
    </source>
</evidence>
<organism evidence="12 13">
    <name type="scientific">Coemansia thaxteri</name>
    <dbReference type="NCBI Taxonomy" id="2663907"/>
    <lineage>
        <taxon>Eukaryota</taxon>
        <taxon>Fungi</taxon>
        <taxon>Fungi incertae sedis</taxon>
        <taxon>Zoopagomycota</taxon>
        <taxon>Kickxellomycotina</taxon>
        <taxon>Kickxellomycetes</taxon>
        <taxon>Kickxellales</taxon>
        <taxon>Kickxellaceae</taxon>
        <taxon>Coemansia</taxon>
    </lineage>
</organism>
<dbReference type="EMBL" id="JANBQF010000073">
    <property type="protein sequence ID" value="KAJ2006084.1"/>
    <property type="molecule type" value="Genomic_DNA"/>
</dbReference>
<evidence type="ECO:0000256" key="6">
    <source>
        <dbReference type="ARBA" id="ARBA00023015"/>
    </source>
</evidence>
<feature type="region of interest" description="Disordered" evidence="10">
    <location>
        <begin position="348"/>
        <end position="386"/>
    </location>
</feature>
<dbReference type="InterPro" id="IPR023801">
    <property type="entry name" value="His_deacetylse_dom"/>
</dbReference>
<evidence type="ECO:0000256" key="1">
    <source>
        <dbReference type="ARBA" id="ARBA00004123"/>
    </source>
</evidence>
<dbReference type="InterPro" id="IPR037138">
    <property type="entry name" value="His_deacetylse_dom_sf"/>
</dbReference>
<comment type="caution">
    <text evidence="12">The sequence shown here is derived from an EMBL/GenBank/DDBJ whole genome shotgun (WGS) entry which is preliminary data.</text>
</comment>
<keyword evidence="4 12" id="KW-0378">Hydrolase</keyword>
<keyword evidence="3" id="KW-0678">Repressor</keyword>
<proteinExistence type="inferred from homology"/>
<dbReference type="GO" id="GO:0141221">
    <property type="term" value="F:histone deacetylase activity, hydrolytic mechanism"/>
    <property type="evidence" value="ECO:0007669"/>
    <property type="project" value="UniProtKB-EC"/>
</dbReference>
<dbReference type="OrthoDB" id="1918432at2759"/>
<dbReference type="PRINTS" id="PR01270">
    <property type="entry name" value="HDASUPER"/>
</dbReference>
<protein>
    <recommendedName>
        <fullName evidence="2">histone deacetylase</fullName>
        <ecNumber evidence="2">3.5.1.98</ecNumber>
    </recommendedName>
</protein>
<reference evidence="12" key="1">
    <citation type="submission" date="2022-07" db="EMBL/GenBank/DDBJ databases">
        <title>Phylogenomic reconstructions and comparative analyses of Kickxellomycotina fungi.</title>
        <authorList>
            <person name="Reynolds N.K."/>
            <person name="Stajich J.E."/>
            <person name="Barry K."/>
            <person name="Grigoriev I.V."/>
            <person name="Crous P."/>
            <person name="Smith M.E."/>
        </authorList>
    </citation>
    <scope>NUCLEOTIDE SEQUENCE</scope>
    <source>
        <strain evidence="12">IMI 214461</strain>
    </source>
</reference>
<feature type="region of interest" description="Disordered" evidence="10">
    <location>
        <begin position="504"/>
        <end position="580"/>
    </location>
</feature>
<evidence type="ECO:0000256" key="10">
    <source>
        <dbReference type="SAM" id="MobiDB-lite"/>
    </source>
</evidence>
<evidence type="ECO:0000259" key="11">
    <source>
        <dbReference type="Pfam" id="PF00850"/>
    </source>
</evidence>
<dbReference type="GO" id="GO:0070210">
    <property type="term" value="C:Rpd3L-Expanded complex"/>
    <property type="evidence" value="ECO:0007669"/>
    <property type="project" value="TreeGrafter"/>
</dbReference>
<feature type="compositionally biased region" description="Basic and acidic residues" evidence="10">
    <location>
        <begin position="371"/>
        <end position="386"/>
    </location>
</feature>
<dbReference type="AlphaFoldDB" id="A0A9W8BGH9"/>
<keyword evidence="6" id="KW-0805">Transcription regulation</keyword>
<name>A0A9W8BGH9_9FUNG</name>
<feature type="region of interest" description="Disordered" evidence="10">
    <location>
        <begin position="415"/>
        <end position="452"/>
    </location>
</feature>
<dbReference type="PANTHER" id="PTHR10625">
    <property type="entry name" value="HISTONE DEACETYLASE HDAC1-RELATED"/>
    <property type="match status" value="1"/>
</dbReference>
<feature type="region of interest" description="Disordered" evidence="10">
    <location>
        <begin position="633"/>
        <end position="710"/>
    </location>
</feature>
<comment type="subcellular location">
    <subcellularLocation>
        <location evidence="1">Nucleus</location>
    </subcellularLocation>
</comment>
<evidence type="ECO:0000256" key="9">
    <source>
        <dbReference type="ARBA" id="ARBA00061569"/>
    </source>
</evidence>
<feature type="compositionally biased region" description="Basic and acidic residues" evidence="10">
    <location>
        <begin position="430"/>
        <end position="443"/>
    </location>
</feature>
<keyword evidence="8" id="KW-0539">Nucleus</keyword>
<gene>
    <name evidence="12" type="primary">RPD3</name>
    <name evidence="12" type="ORF">H4R26_001583</name>
</gene>
<dbReference type="InterPro" id="IPR003084">
    <property type="entry name" value="HDAC_I/II"/>
</dbReference>
<evidence type="ECO:0000256" key="7">
    <source>
        <dbReference type="ARBA" id="ARBA00023163"/>
    </source>
</evidence>
<evidence type="ECO:0000256" key="4">
    <source>
        <dbReference type="ARBA" id="ARBA00022801"/>
    </source>
</evidence>
<comment type="similarity">
    <text evidence="9">Belongs to the histone deacetylase family. HD Type 1 subfamily.</text>
</comment>
<accession>A0A9W8BGH9</accession>
<keyword evidence="13" id="KW-1185">Reference proteome</keyword>
<feature type="compositionally biased region" description="Low complexity" evidence="10">
    <location>
        <begin position="671"/>
        <end position="681"/>
    </location>
</feature>
<dbReference type="GO" id="GO:0031507">
    <property type="term" value="P:heterochromatin formation"/>
    <property type="evidence" value="ECO:0007669"/>
    <property type="project" value="TreeGrafter"/>
</dbReference>
<dbReference type="PRINTS" id="PR01271">
    <property type="entry name" value="HISDACETLASE"/>
</dbReference>
<feature type="compositionally biased region" description="Polar residues" evidence="10">
    <location>
        <begin position="506"/>
        <end position="519"/>
    </location>
</feature>
<feature type="compositionally biased region" description="Low complexity" evidence="10">
    <location>
        <begin position="634"/>
        <end position="649"/>
    </location>
</feature>